<dbReference type="GO" id="GO:0010181">
    <property type="term" value="F:FMN binding"/>
    <property type="evidence" value="ECO:0007669"/>
    <property type="project" value="InterPro"/>
</dbReference>
<dbReference type="PROSITE" id="PS50902">
    <property type="entry name" value="FLAVODOXIN_LIKE"/>
    <property type="match status" value="1"/>
</dbReference>
<reference evidence="2" key="1">
    <citation type="journal article" date="2001" name="Int. J. Syst. Evol. Microbiol.">
        <title>Methanofollis aquaemaris sp. nov., a methanogen isolated from an aquaculture fish pond.</title>
        <authorList>
            <person name="Lai M.C."/>
            <person name="Chen S.C."/>
        </authorList>
    </citation>
    <scope>NUCLEOTIDE SEQUENCE</scope>
    <source>
        <strain evidence="2">N2F9704</strain>
    </source>
</reference>
<feature type="domain" description="Flavodoxin-like" evidence="1">
    <location>
        <begin position="13"/>
        <end position="144"/>
    </location>
</feature>
<dbReference type="InterPro" id="IPR026816">
    <property type="entry name" value="Flavodoxin_dom"/>
</dbReference>
<protein>
    <submittedName>
        <fullName evidence="2">Pyridoxamine 5'-phosphate oxidase</fullName>
    </submittedName>
</protein>
<dbReference type="InterPro" id="IPR029039">
    <property type="entry name" value="Flavoprotein-like_sf"/>
</dbReference>
<dbReference type="InterPro" id="IPR008254">
    <property type="entry name" value="Flavodoxin/NO_synth"/>
</dbReference>
<evidence type="ECO:0000313" key="3">
    <source>
        <dbReference type="Proteomes" id="UP001042704"/>
    </source>
</evidence>
<proteinExistence type="predicted"/>
<dbReference type="EMBL" id="CP036172">
    <property type="protein sequence ID" value="QSZ67116.1"/>
    <property type="molecule type" value="Genomic_DNA"/>
</dbReference>
<organism evidence="2 3">
    <name type="scientific">Methanofollis aquaemaris</name>
    <dbReference type="NCBI Taxonomy" id="126734"/>
    <lineage>
        <taxon>Archaea</taxon>
        <taxon>Methanobacteriati</taxon>
        <taxon>Methanobacteriota</taxon>
        <taxon>Stenosarchaea group</taxon>
        <taxon>Methanomicrobia</taxon>
        <taxon>Methanomicrobiales</taxon>
        <taxon>Methanomicrobiaceae</taxon>
        <taxon>Methanofollis</taxon>
    </lineage>
</organism>
<dbReference type="Proteomes" id="UP001042704">
    <property type="component" value="Chromosome"/>
</dbReference>
<dbReference type="Pfam" id="PF01243">
    <property type="entry name" value="PNPOx_N"/>
    <property type="match status" value="1"/>
</dbReference>
<dbReference type="InterPro" id="IPR012349">
    <property type="entry name" value="Split_barrel_FMN-bd"/>
</dbReference>
<reference evidence="2" key="2">
    <citation type="submission" date="2019-02" db="EMBL/GenBank/DDBJ databases">
        <authorList>
            <person name="Chen S.-C."/>
            <person name="Chien H.-H."/>
            <person name="Lai M.-C."/>
        </authorList>
    </citation>
    <scope>NUCLEOTIDE SEQUENCE</scope>
    <source>
        <strain evidence="2">N2F9704</strain>
    </source>
</reference>
<name>A0A8A3S670_9EURY</name>
<keyword evidence="3" id="KW-1185">Reference proteome</keyword>
<dbReference type="InterPro" id="IPR011576">
    <property type="entry name" value="Pyridox_Oxase_N"/>
</dbReference>
<dbReference type="KEGG" id="maqe:RJ40_06190"/>
<dbReference type="Pfam" id="PF12724">
    <property type="entry name" value="Flavodoxin_5"/>
    <property type="match status" value="1"/>
</dbReference>
<dbReference type="Gene3D" id="2.30.110.10">
    <property type="entry name" value="Electron Transport, Fmn-binding Protein, Chain A"/>
    <property type="match status" value="1"/>
</dbReference>
<dbReference type="AlphaFoldDB" id="A0A8A3S670"/>
<dbReference type="SUPFAM" id="SSF50475">
    <property type="entry name" value="FMN-binding split barrel"/>
    <property type="match status" value="1"/>
</dbReference>
<evidence type="ECO:0000313" key="2">
    <source>
        <dbReference type="EMBL" id="QSZ67116.1"/>
    </source>
</evidence>
<dbReference type="SUPFAM" id="SSF52218">
    <property type="entry name" value="Flavoproteins"/>
    <property type="match status" value="1"/>
</dbReference>
<evidence type="ECO:0000259" key="1">
    <source>
        <dbReference type="PROSITE" id="PS50902"/>
    </source>
</evidence>
<dbReference type="Gene3D" id="3.40.50.360">
    <property type="match status" value="1"/>
</dbReference>
<accession>A0A8A3S670</accession>
<sequence length="333" mass="37539">MRSHGRRGLMLRTCVVYESKYGTTAEVARAFALVLGPSRMCRPEMFSEDLKSSDLFVIGTPIYNGEVAPSIRRFVETNASWLREKPVALFCTCIKLHKGRTYLTELHTFLGDEVPAVAFGGRLRTADLDRDDRNALTFYAKRTGFILQDRDLLDMKAVAAYALALRERLECIDLMPEKELRARADRFLRTHSECVLATGHGRAVRATPVDYLYADGRIYIYSEGGAKFAYLVQNPRASVAIYDHHTSMEDVRGMQLTGGVEVLRPGEPGHEEALALRGLTADEIAAFPADLNVIRITPDETVYLDTSLKKEEYAVRQVLRDRTFSLSPRQQRP</sequence>
<gene>
    <name evidence="2" type="ORF">RJ40_06190</name>
</gene>